<gene>
    <name evidence="7 8" type="primary">LOC108017765</name>
</gene>
<evidence type="ECO:0000256" key="1">
    <source>
        <dbReference type="ARBA" id="ARBA00004141"/>
    </source>
</evidence>
<reference evidence="7 8" key="1">
    <citation type="submission" date="2025-05" db="UniProtKB">
        <authorList>
            <consortium name="RefSeq"/>
        </authorList>
    </citation>
    <scope>IDENTIFICATION</scope>
</reference>
<evidence type="ECO:0000313" key="7">
    <source>
        <dbReference type="RefSeq" id="XP_016940371.3"/>
    </source>
</evidence>
<proteinExistence type="predicted"/>
<feature type="transmembrane region" description="Helical" evidence="5">
    <location>
        <begin position="12"/>
        <end position="35"/>
    </location>
</feature>
<dbReference type="GO" id="GO:0005886">
    <property type="term" value="C:plasma membrane"/>
    <property type="evidence" value="ECO:0007669"/>
    <property type="project" value="TreeGrafter"/>
</dbReference>
<comment type="subcellular location">
    <subcellularLocation>
        <location evidence="1">Membrane</location>
        <topology evidence="1">Multi-pass membrane protein</topology>
    </subcellularLocation>
</comment>
<dbReference type="RefSeq" id="XP_016940371.3">
    <property type="nucleotide sequence ID" value="XM_017084882.4"/>
</dbReference>
<dbReference type="InterPro" id="IPR008952">
    <property type="entry name" value="Tetraspanin_EC2_sf"/>
</dbReference>
<dbReference type="GeneID" id="108017765"/>
<accession>A0AB39ZPB3</accession>
<evidence type="ECO:0000256" key="4">
    <source>
        <dbReference type="ARBA" id="ARBA00023136"/>
    </source>
</evidence>
<protein>
    <submittedName>
        <fullName evidence="7 8">Tetraspanin-18B</fullName>
    </submittedName>
</protein>
<dbReference type="AlphaFoldDB" id="A0AB39ZPB3"/>
<dbReference type="PANTHER" id="PTHR19282:SF562">
    <property type="entry name" value="AT12771P-RELATED"/>
    <property type="match status" value="1"/>
</dbReference>
<dbReference type="Gene3D" id="1.10.1450.10">
    <property type="entry name" value="Tetraspanin"/>
    <property type="match status" value="1"/>
</dbReference>
<feature type="transmembrane region" description="Helical" evidence="5">
    <location>
        <begin position="181"/>
        <end position="200"/>
    </location>
</feature>
<keyword evidence="6" id="KW-1185">Reference proteome</keyword>
<keyword evidence="4 5" id="KW-0472">Membrane</keyword>
<evidence type="ECO:0000256" key="3">
    <source>
        <dbReference type="ARBA" id="ARBA00022989"/>
    </source>
</evidence>
<dbReference type="Proteomes" id="UP001652628">
    <property type="component" value="Chromosome 2R"/>
</dbReference>
<keyword evidence="2 5" id="KW-0812">Transmembrane</keyword>
<feature type="transmembrane region" description="Helical" evidence="5">
    <location>
        <begin position="72"/>
        <end position="89"/>
    </location>
</feature>
<name>A0AB39ZPB3_DROSZ</name>
<dbReference type="RefSeq" id="XP_070851165.1">
    <property type="nucleotide sequence ID" value="XM_070995064.1"/>
</dbReference>
<dbReference type="CDD" id="cd03127">
    <property type="entry name" value="tetraspanin_LEL"/>
    <property type="match status" value="1"/>
</dbReference>
<feature type="transmembrane region" description="Helical" evidence="5">
    <location>
        <begin position="41"/>
        <end position="65"/>
    </location>
</feature>
<dbReference type="InterPro" id="IPR018499">
    <property type="entry name" value="Tetraspanin/Peripherin"/>
</dbReference>
<evidence type="ECO:0000313" key="6">
    <source>
        <dbReference type="Proteomes" id="UP001652628"/>
    </source>
</evidence>
<evidence type="ECO:0000313" key="8">
    <source>
        <dbReference type="RefSeq" id="XP_070851165.1"/>
    </source>
</evidence>
<organism evidence="6 7">
    <name type="scientific">Drosophila suzukii</name>
    <name type="common">Spotted-wing drosophila fruit fly</name>
    <dbReference type="NCBI Taxonomy" id="28584"/>
    <lineage>
        <taxon>Eukaryota</taxon>
        <taxon>Metazoa</taxon>
        <taxon>Ecdysozoa</taxon>
        <taxon>Arthropoda</taxon>
        <taxon>Hexapoda</taxon>
        <taxon>Insecta</taxon>
        <taxon>Pterygota</taxon>
        <taxon>Neoptera</taxon>
        <taxon>Endopterygota</taxon>
        <taxon>Diptera</taxon>
        <taxon>Brachycera</taxon>
        <taxon>Muscomorpha</taxon>
        <taxon>Ephydroidea</taxon>
        <taxon>Drosophilidae</taxon>
        <taxon>Drosophila</taxon>
        <taxon>Sophophora</taxon>
    </lineage>
</organism>
<dbReference type="SUPFAM" id="SSF48652">
    <property type="entry name" value="Tetraspanin"/>
    <property type="match status" value="1"/>
</dbReference>
<keyword evidence="3 5" id="KW-1133">Transmembrane helix</keyword>
<dbReference type="Pfam" id="PF00335">
    <property type="entry name" value="Tetraspanin"/>
    <property type="match status" value="1"/>
</dbReference>
<evidence type="ECO:0000256" key="5">
    <source>
        <dbReference type="SAM" id="Phobius"/>
    </source>
</evidence>
<sequence length="212" mass="23697">MGCSTGCVKCFLITLSTLNALSGLLLIAIATLALLEDPLAYIVFLYGLGGVIFVSAILGCCGICLENVCITATYGFLLLGQLIISFFGFKFRKEYILKFVKEKVQITWNEELVEPGAMDFYQELYSCCGRDSPDDYVDIGRETLPSSCYPQWNTQEIHYQDGCALKTSKIFVGLFGVAKGLNWIAVATTVPMVLGAFYLVRRFRKQRIRYSY</sequence>
<evidence type="ECO:0000256" key="2">
    <source>
        <dbReference type="ARBA" id="ARBA00022692"/>
    </source>
</evidence>
<dbReference type="PANTHER" id="PTHR19282">
    <property type="entry name" value="TETRASPANIN"/>
    <property type="match status" value="1"/>
</dbReference>